<dbReference type="EMBL" id="MNCJ02000317">
    <property type="protein sequence ID" value="KAF5816967.1"/>
    <property type="molecule type" value="Genomic_DNA"/>
</dbReference>
<accession>A0A9K3NXI2</accession>
<name>A0A9K3NXI2_HELAN</name>
<dbReference type="AlphaFoldDB" id="A0A9K3NXI2"/>
<dbReference type="Proteomes" id="UP000215914">
    <property type="component" value="Unassembled WGS sequence"/>
</dbReference>
<comment type="caution">
    <text evidence="1">The sequence shown here is derived from an EMBL/GenBank/DDBJ whole genome shotgun (WGS) entry which is preliminary data.</text>
</comment>
<evidence type="ECO:0000313" key="2">
    <source>
        <dbReference type="Proteomes" id="UP000215914"/>
    </source>
</evidence>
<reference evidence="1" key="2">
    <citation type="submission" date="2020-06" db="EMBL/GenBank/DDBJ databases">
        <title>Helianthus annuus Genome sequencing and assembly Release 2.</title>
        <authorList>
            <person name="Gouzy J."/>
            <person name="Langlade N."/>
            <person name="Munos S."/>
        </authorList>
    </citation>
    <scope>NUCLEOTIDE SEQUENCE</scope>
    <source>
        <tissue evidence="1">Leaves</tissue>
    </source>
</reference>
<reference evidence="1" key="1">
    <citation type="journal article" date="2017" name="Nature">
        <title>The sunflower genome provides insights into oil metabolism, flowering and Asterid evolution.</title>
        <authorList>
            <person name="Badouin H."/>
            <person name="Gouzy J."/>
            <person name="Grassa C.J."/>
            <person name="Murat F."/>
            <person name="Staton S.E."/>
            <person name="Cottret L."/>
            <person name="Lelandais-Briere C."/>
            <person name="Owens G.L."/>
            <person name="Carrere S."/>
            <person name="Mayjonade B."/>
            <person name="Legrand L."/>
            <person name="Gill N."/>
            <person name="Kane N.C."/>
            <person name="Bowers J.E."/>
            <person name="Hubner S."/>
            <person name="Bellec A."/>
            <person name="Berard A."/>
            <person name="Berges H."/>
            <person name="Blanchet N."/>
            <person name="Boniface M.C."/>
            <person name="Brunel D."/>
            <person name="Catrice O."/>
            <person name="Chaidir N."/>
            <person name="Claudel C."/>
            <person name="Donnadieu C."/>
            <person name="Faraut T."/>
            <person name="Fievet G."/>
            <person name="Helmstetter N."/>
            <person name="King M."/>
            <person name="Knapp S.J."/>
            <person name="Lai Z."/>
            <person name="Le Paslier M.C."/>
            <person name="Lippi Y."/>
            <person name="Lorenzon L."/>
            <person name="Mandel J.R."/>
            <person name="Marage G."/>
            <person name="Marchand G."/>
            <person name="Marquand E."/>
            <person name="Bret-Mestries E."/>
            <person name="Morien E."/>
            <person name="Nambeesan S."/>
            <person name="Nguyen T."/>
            <person name="Pegot-Espagnet P."/>
            <person name="Pouilly N."/>
            <person name="Raftis F."/>
            <person name="Sallet E."/>
            <person name="Schiex T."/>
            <person name="Thomas J."/>
            <person name="Vandecasteele C."/>
            <person name="Vares D."/>
            <person name="Vear F."/>
            <person name="Vautrin S."/>
            <person name="Crespi M."/>
            <person name="Mangin B."/>
            <person name="Burke J.M."/>
            <person name="Salse J."/>
            <person name="Munos S."/>
            <person name="Vincourt P."/>
            <person name="Rieseberg L.H."/>
            <person name="Langlade N.B."/>
        </authorList>
    </citation>
    <scope>NUCLEOTIDE SEQUENCE</scope>
    <source>
        <tissue evidence="1">Leaves</tissue>
    </source>
</reference>
<organism evidence="1 2">
    <name type="scientific">Helianthus annuus</name>
    <name type="common">Common sunflower</name>
    <dbReference type="NCBI Taxonomy" id="4232"/>
    <lineage>
        <taxon>Eukaryota</taxon>
        <taxon>Viridiplantae</taxon>
        <taxon>Streptophyta</taxon>
        <taxon>Embryophyta</taxon>
        <taxon>Tracheophyta</taxon>
        <taxon>Spermatophyta</taxon>
        <taxon>Magnoliopsida</taxon>
        <taxon>eudicotyledons</taxon>
        <taxon>Gunneridae</taxon>
        <taxon>Pentapetalae</taxon>
        <taxon>asterids</taxon>
        <taxon>campanulids</taxon>
        <taxon>Asterales</taxon>
        <taxon>Asteraceae</taxon>
        <taxon>Asteroideae</taxon>
        <taxon>Heliantheae alliance</taxon>
        <taxon>Heliantheae</taxon>
        <taxon>Helianthus</taxon>
    </lineage>
</organism>
<proteinExistence type="predicted"/>
<keyword evidence="2" id="KW-1185">Reference proteome</keyword>
<protein>
    <submittedName>
        <fullName evidence="1">Uncharacterized protein</fullName>
    </submittedName>
</protein>
<gene>
    <name evidence="1" type="ORF">HanXRQr2_Chr02g0047641</name>
</gene>
<dbReference type="Gramene" id="mRNA:HanXRQr2_Chr02g0047641">
    <property type="protein sequence ID" value="mRNA:HanXRQr2_Chr02g0047641"/>
    <property type="gene ID" value="HanXRQr2_Chr02g0047641"/>
</dbReference>
<evidence type="ECO:0000313" key="1">
    <source>
        <dbReference type="EMBL" id="KAF5816967.1"/>
    </source>
</evidence>
<sequence>MGNHRRSHLVGHAGKKGKCIKSPGIMRLSRSRLFLTKKPKGRKSLGQCYKEKERLFNQWRLWALHDHDKCIRTRKQIQNSYFEEFEEEWAQNEAECVDLWKVTDEAATTALINRMYNGFKPLDDSKMEEDSTDAE</sequence>